<sequence length="179" mass="19344">MDASLAAVVGAGVGAIGGLGGGFLSAFGQSRQLRQQHVAERQQWQQEMRRVAYKDLLVAAKQLSNHLWAAADQLNEPATSAADWQASFIEVHGSWTQFSAAAAGANIAGPRAVADATDQFRHSMYEWSMILTTWTQAAARQGTGHLPAFDVRFKTAAEAKRPYDRAFQVAARNALGTER</sequence>
<keyword evidence="1" id="KW-0812">Transmembrane</keyword>
<proteinExistence type="predicted"/>
<reference evidence="2 3" key="1">
    <citation type="submission" date="2024-09" db="EMBL/GenBank/DDBJ databases">
        <authorList>
            <person name="Lee S.D."/>
        </authorList>
    </citation>
    <scope>NUCLEOTIDE SEQUENCE [LARGE SCALE GENOMIC DNA]</scope>
    <source>
        <strain evidence="2 3">N1-5</strain>
    </source>
</reference>
<dbReference type="RefSeq" id="WP_157623763.1">
    <property type="nucleotide sequence ID" value="NZ_JBHEZZ010000009.1"/>
</dbReference>
<accession>A0ABV6UP12</accession>
<keyword evidence="1" id="KW-1133">Transmembrane helix</keyword>
<evidence type="ECO:0000313" key="3">
    <source>
        <dbReference type="Proteomes" id="UP001592528"/>
    </source>
</evidence>
<organism evidence="2 3">
    <name type="scientific">Streptacidiphilus cavernicola</name>
    <dbReference type="NCBI Taxonomy" id="3342716"/>
    <lineage>
        <taxon>Bacteria</taxon>
        <taxon>Bacillati</taxon>
        <taxon>Actinomycetota</taxon>
        <taxon>Actinomycetes</taxon>
        <taxon>Kitasatosporales</taxon>
        <taxon>Streptomycetaceae</taxon>
        <taxon>Streptacidiphilus</taxon>
    </lineage>
</organism>
<feature type="transmembrane region" description="Helical" evidence="1">
    <location>
        <begin position="6"/>
        <end position="27"/>
    </location>
</feature>
<dbReference type="EMBL" id="JBHEZZ010000009">
    <property type="protein sequence ID" value="MFC1403181.1"/>
    <property type="molecule type" value="Genomic_DNA"/>
</dbReference>
<keyword evidence="3" id="KW-1185">Reference proteome</keyword>
<keyword evidence="1" id="KW-0472">Membrane</keyword>
<protein>
    <recommendedName>
        <fullName evidence="4">WXG100 family type VII secretion target</fullName>
    </recommendedName>
</protein>
<comment type="caution">
    <text evidence="2">The sequence shown here is derived from an EMBL/GenBank/DDBJ whole genome shotgun (WGS) entry which is preliminary data.</text>
</comment>
<gene>
    <name evidence="2" type="ORF">ACEZDJ_17980</name>
</gene>
<dbReference type="Proteomes" id="UP001592528">
    <property type="component" value="Unassembled WGS sequence"/>
</dbReference>
<name>A0ABV6UP12_9ACTN</name>
<evidence type="ECO:0000256" key="1">
    <source>
        <dbReference type="SAM" id="Phobius"/>
    </source>
</evidence>
<evidence type="ECO:0008006" key="4">
    <source>
        <dbReference type="Google" id="ProtNLM"/>
    </source>
</evidence>
<evidence type="ECO:0000313" key="2">
    <source>
        <dbReference type="EMBL" id="MFC1403181.1"/>
    </source>
</evidence>